<keyword evidence="4" id="KW-0378">Hydrolase</keyword>
<dbReference type="PROSITE" id="PS00775">
    <property type="entry name" value="GLYCOSYL_HYDROL_F3"/>
    <property type="match status" value="1"/>
</dbReference>
<keyword evidence="8" id="KW-1185">Reference proteome</keyword>
<protein>
    <recommendedName>
        <fullName evidence="3">beta-N-acetylhexosaminidase</fullName>
        <ecNumber evidence="3">3.2.1.52</ecNumber>
    </recommendedName>
</protein>
<dbReference type="GO" id="GO:0004563">
    <property type="term" value="F:beta-N-acetylhexosaminidase activity"/>
    <property type="evidence" value="ECO:0007669"/>
    <property type="project" value="UniProtKB-EC"/>
</dbReference>
<evidence type="ECO:0000256" key="3">
    <source>
        <dbReference type="ARBA" id="ARBA00012663"/>
    </source>
</evidence>
<dbReference type="PANTHER" id="PTHR30480:SF13">
    <property type="entry name" value="BETA-HEXOSAMINIDASE"/>
    <property type="match status" value="1"/>
</dbReference>
<name>A0A3A1VRI6_9BACL</name>
<dbReference type="InterPro" id="IPR036962">
    <property type="entry name" value="Glyco_hydro_3_N_sf"/>
</dbReference>
<dbReference type="GO" id="GO:0005975">
    <property type="term" value="P:carbohydrate metabolic process"/>
    <property type="evidence" value="ECO:0007669"/>
    <property type="project" value="InterPro"/>
</dbReference>
<sequence>MPANISATTAIPAGDRTAWKAAGRMRLRRRACCSLCWMKVFSIKEGKPTMRKTLDQMTLEEKVGQLFTFYYKETVYAEEAEQYIAGYKAGGIFLDMECLEEPEQVHKLTSRMQEASLTRGSGLPLFVAADFVAGAGCKLSRGGAVHFPKNMAIGAANDERLAYESGKATADESLAMGVNFNYSPVVDINNNPDNPVIGTHSFGGSRELVSRMGAAVIRGYQERGMIATAKHFPGHGDTNVDSHLDLPVLPFDRDRLEAFELVPFRKAIEAGVDAIMVGHIAVPALDPGMLPASLSRPMVTGLLREELGFDGLVVTDGMSMKGVTSKYTQAKACVMALQAGADILLVCPERGDEAQEMVDAVLGAVKSGKLSESRIDESAARIMQMKEKYGLTPDRFKLQPYEASAFEQEEAKLVSLELARKALRASGSEELWAGVLSGVTNWMLIGEKQLAEFAVRLSDSGIVTEVRQIGTYEELQEVLAETPGERPVIAAVTHNKRMKRDALERVNRIASERGGPMLLVHFGSPYDIEGLPDLPVILLYDRAPSLQEAAAEYVNNVLHQHDGRDRYDA</sequence>
<evidence type="ECO:0000256" key="2">
    <source>
        <dbReference type="ARBA" id="ARBA00005336"/>
    </source>
</evidence>
<comment type="similarity">
    <text evidence="2">Belongs to the glycosyl hydrolase 3 family.</text>
</comment>
<comment type="caution">
    <text evidence="7">The sequence shown here is derived from an EMBL/GenBank/DDBJ whole genome shotgun (WGS) entry which is preliminary data.</text>
</comment>
<dbReference type="Gene3D" id="3.20.20.300">
    <property type="entry name" value="Glycoside hydrolase, family 3, N-terminal domain"/>
    <property type="match status" value="1"/>
</dbReference>
<feature type="domain" description="Glycoside hydrolase family 3 N-terminal" evidence="6">
    <location>
        <begin position="58"/>
        <end position="384"/>
    </location>
</feature>
<evidence type="ECO:0000256" key="5">
    <source>
        <dbReference type="ARBA" id="ARBA00023295"/>
    </source>
</evidence>
<accession>A0A3A1VRI6</accession>
<reference evidence="7 8" key="1">
    <citation type="submission" date="2018-09" db="EMBL/GenBank/DDBJ databases">
        <title>Paenibacillus aracenensis nov. sp. isolated from a cave in southern Spain.</title>
        <authorList>
            <person name="Jurado V."/>
            <person name="Gutierrez-Patricio S."/>
            <person name="Gonzalez-Pimentel J.L."/>
            <person name="Miller A.Z."/>
            <person name="Laiz L."/>
            <person name="Saiz-Jimenez C."/>
        </authorList>
    </citation>
    <scope>NUCLEOTIDE SEQUENCE [LARGE SCALE GENOMIC DNA]</scope>
    <source>
        <strain evidence="7 8">DSM 22867</strain>
    </source>
</reference>
<keyword evidence="5" id="KW-0326">Glycosidase</keyword>
<organism evidence="7 8">
    <name type="scientific">Paenibacillus nanensis</name>
    <dbReference type="NCBI Taxonomy" id="393251"/>
    <lineage>
        <taxon>Bacteria</taxon>
        <taxon>Bacillati</taxon>
        <taxon>Bacillota</taxon>
        <taxon>Bacilli</taxon>
        <taxon>Bacillales</taxon>
        <taxon>Paenibacillaceae</taxon>
        <taxon>Paenibacillus</taxon>
    </lineage>
</organism>
<evidence type="ECO:0000313" key="7">
    <source>
        <dbReference type="EMBL" id="RIX60120.1"/>
    </source>
</evidence>
<dbReference type="SUPFAM" id="SSF51445">
    <property type="entry name" value="(Trans)glycosidases"/>
    <property type="match status" value="1"/>
</dbReference>
<dbReference type="InterPro" id="IPR001764">
    <property type="entry name" value="Glyco_hydro_3_N"/>
</dbReference>
<comment type="catalytic activity">
    <reaction evidence="1">
        <text>Hydrolysis of terminal non-reducing N-acetyl-D-hexosamine residues in N-acetyl-beta-D-hexosaminides.</text>
        <dbReference type="EC" id="3.2.1.52"/>
    </reaction>
</comment>
<dbReference type="EC" id="3.2.1.52" evidence="3"/>
<dbReference type="PRINTS" id="PR00133">
    <property type="entry name" value="GLHYDRLASE3"/>
</dbReference>
<dbReference type="OrthoDB" id="9805821at2"/>
<evidence type="ECO:0000313" key="8">
    <source>
        <dbReference type="Proteomes" id="UP000266482"/>
    </source>
</evidence>
<dbReference type="Proteomes" id="UP000266482">
    <property type="component" value="Unassembled WGS sequence"/>
</dbReference>
<dbReference type="InterPro" id="IPR017853">
    <property type="entry name" value="GH"/>
</dbReference>
<evidence type="ECO:0000259" key="6">
    <source>
        <dbReference type="Pfam" id="PF00933"/>
    </source>
</evidence>
<dbReference type="AlphaFoldDB" id="A0A3A1VRI6"/>
<dbReference type="GO" id="GO:0009254">
    <property type="term" value="P:peptidoglycan turnover"/>
    <property type="evidence" value="ECO:0007669"/>
    <property type="project" value="TreeGrafter"/>
</dbReference>
<dbReference type="InterPro" id="IPR019800">
    <property type="entry name" value="Glyco_hydro_3_AS"/>
</dbReference>
<proteinExistence type="inferred from homology"/>
<evidence type="ECO:0000256" key="4">
    <source>
        <dbReference type="ARBA" id="ARBA00022801"/>
    </source>
</evidence>
<dbReference type="Pfam" id="PF00933">
    <property type="entry name" value="Glyco_hydro_3"/>
    <property type="match status" value="1"/>
</dbReference>
<gene>
    <name evidence="7" type="ORF">D3P08_00575</name>
</gene>
<dbReference type="EMBL" id="QXQA01000001">
    <property type="protein sequence ID" value="RIX60120.1"/>
    <property type="molecule type" value="Genomic_DNA"/>
</dbReference>
<dbReference type="InterPro" id="IPR050226">
    <property type="entry name" value="NagZ_Beta-hexosaminidase"/>
</dbReference>
<dbReference type="PANTHER" id="PTHR30480">
    <property type="entry name" value="BETA-HEXOSAMINIDASE-RELATED"/>
    <property type="match status" value="1"/>
</dbReference>
<evidence type="ECO:0000256" key="1">
    <source>
        <dbReference type="ARBA" id="ARBA00001231"/>
    </source>
</evidence>